<dbReference type="PANTHER" id="PTHR43156">
    <property type="entry name" value="STAGE II SPORULATION PROTEIN E-RELATED"/>
    <property type="match status" value="1"/>
</dbReference>
<comment type="caution">
    <text evidence="3">The sequence shown here is derived from an EMBL/GenBank/DDBJ whole genome shotgun (WGS) entry which is preliminary data.</text>
</comment>
<proteinExistence type="predicted"/>
<gene>
    <name evidence="3" type="ORF">C7C46_27400</name>
</gene>
<dbReference type="InterPro" id="IPR001932">
    <property type="entry name" value="PPM-type_phosphatase-like_dom"/>
</dbReference>
<dbReference type="Pfam" id="PF07228">
    <property type="entry name" value="SpoIIE"/>
    <property type="match status" value="1"/>
</dbReference>
<protein>
    <submittedName>
        <fullName evidence="3">Serine/threonine protein phosphatase</fullName>
    </submittedName>
</protein>
<evidence type="ECO:0000313" key="3">
    <source>
        <dbReference type="EMBL" id="PYC70212.1"/>
    </source>
</evidence>
<accession>A0A2V4MVD0</accession>
<evidence type="ECO:0000313" key="4">
    <source>
        <dbReference type="Proteomes" id="UP000248039"/>
    </source>
</evidence>
<dbReference type="SMART" id="SM00331">
    <property type="entry name" value="PP2C_SIG"/>
    <property type="match status" value="1"/>
</dbReference>
<dbReference type="SUPFAM" id="SSF81606">
    <property type="entry name" value="PP2C-like"/>
    <property type="match status" value="1"/>
</dbReference>
<organism evidence="3 4">
    <name type="scientific">Streptomyces tateyamensis</name>
    <dbReference type="NCBI Taxonomy" id="565073"/>
    <lineage>
        <taxon>Bacteria</taxon>
        <taxon>Bacillati</taxon>
        <taxon>Actinomycetota</taxon>
        <taxon>Actinomycetes</taxon>
        <taxon>Kitasatosporales</taxon>
        <taxon>Streptomycetaceae</taxon>
        <taxon>Streptomyces</taxon>
    </lineage>
</organism>
<dbReference type="EMBL" id="PYBW01000120">
    <property type="protein sequence ID" value="PYC70212.1"/>
    <property type="molecule type" value="Genomic_DNA"/>
</dbReference>
<dbReference type="GO" id="GO:0016791">
    <property type="term" value="F:phosphatase activity"/>
    <property type="evidence" value="ECO:0007669"/>
    <property type="project" value="TreeGrafter"/>
</dbReference>
<evidence type="ECO:0000256" key="1">
    <source>
        <dbReference type="ARBA" id="ARBA00022801"/>
    </source>
</evidence>
<name>A0A2V4MVD0_9ACTN</name>
<keyword evidence="4" id="KW-1185">Reference proteome</keyword>
<dbReference type="Proteomes" id="UP000248039">
    <property type="component" value="Unassembled WGS sequence"/>
</dbReference>
<keyword evidence="1" id="KW-0378">Hydrolase</keyword>
<reference evidence="3 4" key="1">
    <citation type="submission" date="2018-03" db="EMBL/GenBank/DDBJ databases">
        <title>Bioinformatic expansion and discovery of thiopeptide antibiotics.</title>
        <authorList>
            <person name="Schwalen C.J."/>
            <person name="Hudson G.A."/>
            <person name="Mitchell D.A."/>
        </authorList>
    </citation>
    <scope>NUCLEOTIDE SEQUENCE [LARGE SCALE GENOMIC DNA]</scope>
    <source>
        <strain evidence="3 4">ATCC 21389</strain>
    </source>
</reference>
<evidence type="ECO:0000259" key="2">
    <source>
        <dbReference type="SMART" id="SM00331"/>
    </source>
</evidence>
<dbReference type="OrthoDB" id="4935951at2"/>
<dbReference type="AlphaFoldDB" id="A0A2V4MVD0"/>
<dbReference type="PANTHER" id="PTHR43156:SF2">
    <property type="entry name" value="STAGE II SPORULATION PROTEIN E"/>
    <property type="match status" value="1"/>
</dbReference>
<dbReference type="InterPro" id="IPR052016">
    <property type="entry name" value="Bact_Sigma-Reg"/>
</dbReference>
<dbReference type="Gene3D" id="3.60.40.10">
    <property type="entry name" value="PPM-type phosphatase domain"/>
    <property type="match status" value="1"/>
</dbReference>
<feature type="domain" description="PPM-type phosphatase" evidence="2">
    <location>
        <begin position="123"/>
        <end position="335"/>
    </location>
</feature>
<sequence length="356" mass="36389">MAPQHITGLGIGAGTVYLADPAAGLLRPLTGGPALPIEGTTAGSAHRERAVRAGDGEAWFPLVDGEVGLGVLGVRTAALDRAGLRRCTLLAALLAMVITAQRDAHALPAELLRALLPPSTVYSSQVLSTAVLEPAQELGGDAFDHSLAAGALHAAVLDASGGDLAAGLGAAVALAACRNARRCGAELPELVVGTERALARWFPERAVGGVFLRLELASGLLRWVGCGLPTPLLIRRHQLVPGALERPPEPPLGGDAAPRELHTAALDPGDLVLVHTDGAAAGLGTERLVELVVQALASGAGPGRALTDALKAAQTAQAGQSGQDVDDATALLVEWQPPAFQEIGATVRHRAERTNR</sequence>
<dbReference type="InterPro" id="IPR036457">
    <property type="entry name" value="PPM-type-like_dom_sf"/>
</dbReference>